<feature type="domain" description="DprA winged helix" evidence="4">
    <location>
        <begin position="233"/>
        <end position="284"/>
    </location>
</feature>
<keyword evidence="2" id="KW-0175">Coiled coil</keyword>
<feature type="domain" description="Smf/DprA SLOG" evidence="3">
    <location>
        <begin position="7"/>
        <end position="213"/>
    </location>
</feature>
<reference evidence="5 6" key="1">
    <citation type="submission" date="2017-09" db="EMBL/GenBank/DDBJ databases">
        <title>Depth-based differentiation of microbial function through sediment-hosted aquifers and enrichment of novel symbionts in the deep terrestrial subsurface.</title>
        <authorList>
            <person name="Probst A.J."/>
            <person name="Ladd B."/>
            <person name="Jarett J.K."/>
            <person name="Geller-Mcgrath D.E."/>
            <person name="Sieber C.M."/>
            <person name="Emerson J.B."/>
            <person name="Anantharaman K."/>
            <person name="Thomas B.C."/>
            <person name="Malmstrom R."/>
            <person name="Stieglmeier M."/>
            <person name="Klingl A."/>
            <person name="Woyke T."/>
            <person name="Ryan C.M."/>
            <person name="Banfield J.F."/>
        </authorList>
    </citation>
    <scope>NUCLEOTIDE SEQUENCE [LARGE SCALE GENOMIC DNA]</scope>
    <source>
        <strain evidence="5">CG07_land_8_20_14_0_80_42_15</strain>
    </source>
</reference>
<dbReference type="InterPro" id="IPR036388">
    <property type="entry name" value="WH-like_DNA-bd_sf"/>
</dbReference>
<dbReference type="Proteomes" id="UP000230052">
    <property type="component" value="Unassembled WGS sequence"/>
</dbReference>
<dbReference type="AlphaFoldDB" id="A0A2J0L5G3"/>
<dbReference type="Gene3D" id="1.10.10.10">
    <property type="entry name" value="Winged helix-like DNA-binding domain superfamily/Winged helix DNA-binding domain"/>
    <property type="match status" value="1"/>
</dbReference>
<dbReference type="EMBL" id="PEWV01000034">
    <property type="protein sequence ID" value="PIU41777.1"/>
    <property type="molecule type" value="Genomic_DNA"/>
</dbReference>
<dbReference type="Pfam" id="PF02481">
    <property type="entry name" value="DNA_processg_A"/>
    <property type="match status" value="1"/>
</dbReference>
<dbReference type="PANTHER" id="PTHR43022:SF1">
    <property type="entry name" value="PROTEIN SMF"/>
    <property type="match status" value="1"/>
</dbReference>
<organism evidence="5 6">
    <name type="scientific">Candidatus Aquitaenariimonas noxiae</name>
    <dbReference type="NCBI Taxonomy" id="1974741"/>
    <lineage>
        <taxon>Bacteria</taxon>
        <taxon>Pseudomonadati</taxon>
        <taxon>Candidatus Omnitrophota</taxon>
        <taxon>Candidatus Aquitaenariimonas</taxon>
    </lineage>
</organism>
<protein>
    <submittedName>
        <fullName evidence="5">DNA-protecting protein DprA</fullName>
    </submittedName>
</protein>
<dbReference type="PANTHER" id="PTHR43022">
    <property type="entry name" value="PROTEIN SMF"/>
    <property type="match status" value="1"/>
</dbReference>
<comment type="similarity">
    <text evidence="1">Belongs to the DprA/Smf family.</text>
</comment>
<comment type="caution">
    <text evidence="5">The sequence shown here is derived from an EMBL/GenBank/DDBJ whole genome shotgun (WGS) entry which is preliminary data.</text>
</comment>
<dbReference type="Gene3D" id="3.40.50.450">
    <property type="match status" value="1"/>
</dbReference>
<sequence>MKIISIKRSDPKYPKNLRDTYDPPEVLYVNGELLPQDEAAVALVGTRRPTYYGMQACEKLSYDLALYGITIVSGMARGIDTAAHRGALKAGGRTIAVLGSGHDNIYPKENKKLYEEITKSGAVVSEFPDDTPPYKWNFPQRNRVISGLSLGVVVIEAPKKSGALITVDFALEQGREVFAMPGKVNSLASEGTHQLIKDGAKLVENANDIIEELEIKLKKFLKENKTKENNLLLDEKEEEICRFLTDEPKHIDEIALESKIPVNKVLSVLTQLVIKRVVKELPGKKFIAPTRR</sequence>
<dbReference type="InterPro" id="IPR041614">
    <property type="entry name" value="DprA_WH"/>
</dbReference>
<dbReference type="SUPFAM" id="SSF102405">
    <property type="entry name" value="MCP/YpsA-like"/>
    <property type="match status" value="1"/>
</dbReference>
<accession>A0A2J0L5G3</accession>
<dbReference type="NCBIfam" id="TIGR00732">
    <property type="entry name" value="dprA"/>
    <property type="match status" value="1"/>
</dbReference>
<dbReference type="GO" id="GO:0009294">
    <property type="term" value="P:DNA-mediated transformation"/>
    <property type="evidence" value="ECO:0007669"/>
    <property type="project" value="InterPro"/>
</dbReference>
<evidence type="ECO:0000256" key="1">
    <source>
        <dbReference type="ARBA" id="ARBA00006525"/>
    </source>
</evidence>
<name>A0A2J0L5G3_9BACT</name>
<dbReference type="InterPro" id="IPR003488">
    <property type="entry name" value="DprA"/>
</dbReference>
<proteinExistence type="inferred from homology"/>
<evidence type="ECO:0000256" key="2">
    <source>
        <dbReference type="SAM" id="Coils"/>
    </source>
</evidence>
<dbReference type="Pfam" id="PF17782">
    <property type="entry name" value="WHD_DprA"/>
    <property type="match status" value="1"/>
</dbReference>
<dbReference type="InterPro" id="IPR057666">
    <property type="entry name" value="DrpA_SLOG"/>
</dbReference>
<evidence type="ECO:0000313" key="6">
    <source>
        <dbReference type="Proteomes" id="UP000230052"/>
    </source>
</evidence>
<evidence type="ECO:0000259" key="3">
    <source>
        <dbReference type="Pfam" id="PF02481"/>
    </source>
</evidence>
<evidence type="ECO:0000259" key="4">
    <source>
        <dbReference type="Pfam" id="PF17782"/>
    </source>
</evidence>
<gene>
    <name evidence="5" type="primary">dprA</name>
    <name evidence="5" type="ORF">COS99_03705</name>
</gene>
<evidence type="ECO:0000313" key="5">
    <source>
        <dbReference type="EMBL" id="PIU41777.1"/>
    </source>
</evidence>
<feature type="coiled-coil region" evidence="2">
    <location>
        <begin position="196"/>
        <end position="230"/>
    </location>
</feature>